<feature type="region of interest" description="Disordered" evidence="1">
    <location>
        <begin position="1"/>
        <end position="42"/>
    </location>
</feature>
<evidence type="ECO:0000313" key="3">
    <source>
        <dbReference type="Proteomes" id="UP000324222"/>
    </source>
</evidence>
<gene>
    <name evidence="2" type="ORF">E2C01_055551</name>
</gene>
<protein>
    <submittedName>
        <fullName evidence="2">Uncharacterized protein</fullName>
    </submittedName>
</protein>
<proteinExistence type="predicted"/>
<comment type="caution">
    <text evidence="2">The sequence shown here is derived from an EMBL/GenBank/DDBJ whole genome shotgun (WGS) entry which is preliminary data.</text>
</comment>
<evidence type="ECO:0000313" key="2">
    <source>
        <dbReference type="EMBL" id="MPC61479.1"/>
    </source>
</evidence>
<name>A0A5B7GVB4_PORTR</name>
<dbReference type="Proteomes" id="UP000324222">
    <property type="component" value="Unassembled WGS sequence"/>
</dbReference>
<feature type="compositionally biased region" description="Basic residues" evidence="1">
    <location>
        <begin position="16"/>
        <end position="36"/>
    </location>
</feature>
<reference evidence="2 3" key="1">
    <citation type="submission" date="2019-05" db="EMBL/GenBank/DDBJ databases">
        <title>Another draft genome of Portunus trituberculatus and its Hox gene families provides insights of decapod evolution.</title>
        <authorList>
            <person name="Jeong J.-H."/>
            <person name="Song I."/>
            <person name="Kim S."/>
            <person name="Choi T."/>
            <person name="Kim D."/>
            <person name="Ryu S."/>
            <person name="Kim W."/>
        </authorList>
    </citation>
    <scope>NUCLEOTIDE SEQUENCE [LARGE SCALE GENOMIC DNA]</scope>
    <source>
        <tissue evidence="2">Muscle</tissue>
    </source>
</reference>
<evidence type="ECO:0000256" key="1">
    <source>
        <dbReference type="SAM" id="MobiDB-lite"/>
    </source>
</evidence>
<dbReference type="AlphaFoldDB" id="A0A5B7GVB4"/>
<dbReference type="EMBL" id="VSRR010018580">
    <property type="protein sequence ID" value="MPC61479.1"/>
    <property type="molecule type" value="Genomic_DNA"/>
</dbReference>
<sequence length="42" mass="4839">MITFFPEWHTSSPSITHHHTTSHSITHHHPASHHHTTPLNIT</sequence>
<accession>A0A5B7GVB4</accession>
<keyword evidence="3" id="KW-1185">Reference proteome</keyword>
<organism evidence="2 3">
    <name type="scientific">Portunus trituberculatus</name>
    <name type="common">Swimming crab</name>
    <name type="synonym">Neptunus trituberculatus</name>
    <dbReference type="NCBI Taxonomy" id="210409"/>
    <lineage>
        <taxon>Eukaryota</taxon>
        <taxon>Metazoa</taxon>
        <taxon>Ecdysozoa</taxon>
        <taxon>Arthropoda</taxon>
        <taxon>Crustacea</taxon>
        <taxon>Multicrustacea</taxon>
        <taxon>Malacostraca</taxon>
        <taxon>Eumalacostraca</taxon>
        <taxon>Eucarida</taxon>
        <taxon>Decapoda</taxon>
        <taxon>Pleocyemata</taxon>
        <taxon>Brachyura</taxon>
        <taxon>Eubrachyura</taxon>
        <taxon>Portunoidea</taxon>
        <taxon>Portunidae</taxon>
        <taxon>Portuninae</taxon>
        <taxon>Portunus</taxon>
    </lineage>
</organism>